<protein>
    <submittedName>
        <fullName evidence="2">Uncharacterized protein</fullName>
    </submittedName>
</protein>
<gene>
    <name evidence="2" type="ORF">JKP88DRAFT_290199</name>
</gene>
<feature type="region of interest" description="Disordered" evidence="1">
    <location>
        <begin position="197"/>
        <end position="229"/>
    </location>
</feature>
<evidence type="ECO:0000313" key="3">
    <source>
        <dbReference type="Proteomes" id="UP000664859"/>
    </source>
</evidence>
<comment type="caution">
    <text evidence="2">The sequence shown here is derived from an EMBL/GenBank/DDBJ whole genome shotgun (WGS) entry which is preliminary data.</text>
</comment>
<sequence length="349" mass="35687">MARGAVECRSLYASLTLKGSSTTTSLGLRYASCLQQQTELLSGHSVFGTVPWTNSASEAAATYGQMAFMQWALDSRRFLQVKPTGGWLGGVEARLHLVLLRCAVVQRSRRVAIARAAARGALTEENASMGAAMAQAAARPLCAGTDLLLLLRLARRWRQLLLPRLAHRRRASPAAAASAAAPCAWLAHVAGRDTGAGAATERSALSSDKMSLSASPTPSPPPDEAPCDAGVASATAAAEAAARAPCVEADVSVARAITGAAVNIEVAAHAVIGAADADVAQLSRAPLVEVSEDTAGAAAVAVLRGVGAAACAALDGAAAAALRVQQRAPQRARCLRAPLPLQRSVAQPI</sequence>
<accession>A0A835YYN3</accession>
<reference evidence="2" key="1">
    <citation type="submission" date="2021-02" db="EMBL/GenBank/DDBJ databases">
        <title>First Annotated Genome of the Yellow-green Alga Tribonema minus.</title>
        <authorList>
            <person name="Mahan K.M."/>
        </authorList>
    </citation>
    <scope>NUCLEOTIDE SEQUENCE</scope>
    <source>
        <strain evidence="2">UTEX B ZZ1240</strain>
    </source>
</reference>
<keyword evidence="3" id="KW-1185">Reference proteome</keyword>
<dbReference type="AlphaFoldDB" id="A0A835YYN3"/>
<dbReference type="Proteomes" id="UP000664859">
    <property type="component" value="Unassembled WGS sequence"/>
</dbReference>
<dbReference type="EMBL" id="JAFCMP010000187">
    <property type="protein sequence ID" value="KAG5183826.1"/>
    <property type="molecule type" value="Genomic_DNA"/>
</dbReference>
<proteinExistence type="predicted"/>
<evidence type="ECO:0000256" key="1">
    <source>
        <dbReference type="SAM" id="MobiDB-lite"/>
    </source>
</evidence>
<organism evidence="2 3">
    <name type="scientific">Tribonema minus</name>
    <dbReference type="NCBI Taxonomy" id="303371"/>
    <lineage>
        <taxon>Eukaryota</taxon>
        <taxon>Sar</taxon>
        <taxon>Stramenopiles</taxon>
        <taxon>Ochrophyta</taxon>
        <taxon>PX clade</taxon>
        <taxon>Xanthophyceae</taxon>
        <taxon>Tribonematales</taxon>
        <taxon>Tribonemataceae</taxon>
        <taxon>Tribonema</taxon>
    </lineage>
</organism>
<name>A0A835YYN3_9STRA</name>
<evidence type="ECO:0000313" key="2">
    <source>
        <dbReference type="EMBL" id="KAG5183826.1"/>
    </source>
</evidence>